<evidence type="ECO:0000256" key="1">
    <source>
        <dbReference type="SAM" id="MobiDB-lite"/>
    </source>
</evidence>
<feature type="region of interest" description="Disordered" evidence="1">
    <location>
        <begin position="1"/>
        <end position="27"/>
    </location>
</feature>
<dbReference type="OrthoDB" id="2118965at2759"/>
<feature type="compositionally biased region" description="Polar residues" evidence="1">
    <location>
        <begin position="305"/>
        <end position="315"/>
    </location>
</feature>
<feature type="compositionally biased region" description="Basic and acidic residues" evidence="1">
    <location>
        <begin position="214"/>
        <end position="230"/>
    </location>
</feature>
<accession>A0A6A6XM53</accession>
<evidence type="ECO:0000313" key="2">
    <source>
        <dbReference type="EMBL" id="KAF2797601.1"/>
    </source>
</evidence>
<feature type="region of interest" description="Disordered" evidence="1">
    <location>
        <begin position="183"/>
        <end position="338"/>
    </location>
</feature>
<protein>
    <recommendedName>
        <fullName evidence="4">Allergen</fullName>
    </recommendedName>
</protein>
<dbReference type="PANTHER" id="PTHR38703">
    <property type="entry name" value="CHROMOSOME 8, WHOLE GENOME SHOTGUN SEQUENCE"/>
    <property type="match status" value="1"/>
</dbReference>
<proteinExistence type="predicted"/>
<dbReference type="PANTHER" id="PTHR38703:SF1">
    <property type="entry name" value="ALLERGEN"/>
    <property type="match status" value="1"/>
</dbReference>
<gene>
    <name evidence="2" type="ORF">K505DRAFT_235220</name>
</gene>
<reference evidence="2" key="1">
    <citation type="journal article" date="2020" name="Stud. Mycol.">
        <title>101 Dothideomycetes genomes: a test case for predicting lifestyles and emergence of pathogens.</title>
        <authorList>
            <person name="Haridas S."/>
            <person name="Albert R."/>
            <person name="Binder M."/>
            <person name="Bloem J."/>
            <person name="Labutti K."/>
            <person name="Salamov A."/>
            <person name="Andreopoulos B."/>
            <person name="Baker S."/>
            <person name="Barry K."/>
            <person name="Bills G."/>
            <person name="Bluhm B."/>
            <person name="Cannon C."/>
            <person name="Castanera R."/>
            <person name="Culley D."/>
            <person name="Daum C."/>
            <person name="Ezra D."/>
            <person name="Gonzalez J."/>
            <person name="Henrissat B."/>
            <person name="Kuo A."/>
            <person name="Liang C."/>
            <person name="Lipzen A."/>
            <person name="Lutzoni F."/>
            <person name="Magnuson J."/>
            <person name="Mondo S."/>
            <person name="Nolan M."/>
            <person name="Ohm R."/>
            <person name="Pangilinan J."/>
            <person name="Park H.-J."/>
            <person name="Ramirez L."/>
            <person name="Alfaro M."/>
            <person name="Sun H."/>
            <person name="Tritt A."/>
            <person name="Yoshinaga Y."/>
            <person name="Zwiers L.-H."/>
            <person name="Turgeon B."/>
            <person name="Goodwin S."/>
            <person name="Spatafora J."/>
            <person name="Crous P."/>
            <person name="Grigoriev I."/>
        </authorList>
    </citation>
    <scope>NUCLEOTIDE SEQUENCE</scope>
    <source>
        <strain evidence="2">CBS 109.77</strain>
    </source>
</reference>
<evidence type="ECO:0000313" key="3">
    <source>
        <dbReference type="Proteomes" id="UP000799757"/>
    </source>
</evidence>
<organism evidence="2 3">
    <name type="scientific">Melanomma pulvis-pyrius CBS 109.77</name>
    <dbReference type="NCBI Taxonomy" id="1314802"/>
    <lineage>
        <taxon>Eukaryota</taxon>
        <taxon>Fungi</taxon>
        <taxon>Dikarya</taxon>
        <taxon>Ascomycota</taxon>
        <taxon>Pezizomycotina</taxon>
        <taxon>Dothideomycetes</taxon>
        <taxon>Pleosporomycetidae</taxon>
        <taxon>Pleosporales</taxon>
        <taxon>Melanommataceae</taxon>
        <taxon>Melanomma</taxon>
    </lineage>
</organism>
<feature type="compositionally biased region" description="Polar residues" evidence="1">
    <location>
        <begin position="250"/>
        <end position="265"/>
    </location>
</feature>
<dbReference type="EMBL" id="MU001803">
    <property type="protein sequence ID" value="KAF2797601.1"/>
    <property type="molecule type" value="Genomic_DNA"/>
</dbReference>
<feature type="compositionally biased region" description="Basic and acidic residues" evidence="1">
    <location>
        <begin position="189"/>
        <end position="201"/>
    </location>
</feature>
<dbReference type="AlphaFoldDB" id="A0A6A6XM53"/>
<sequence>MEAAKNSVKSFMAKAGHHDTTVHESVSPAVQHETIKPHHHENVTTATDREVHQDHYHRTVQPVHDREVLPEQHTHNLGAVQHKEFDHRDHEGVKQKLATEAQGFKDQRTVHDTHHTQSAAPAVAGEHVHHHIHETIQPVVHKETIQPNVVHTTVPIHEVHHNAATHHNTTELPAVSMSQFTSKGGALGGREERYDGFEGEPKNIGGVLGAGHSTGHEHSSHTHDKHDSHHTTGTGAGLTGTTGHAERTGLTGSSHHAGQTNQAGNLTREADRHHNGLGGTGTGATGSAVQGERLGRRAEEHALKGNNQQATTGTKPSMLKKLNPFADADGDGKKGLLD</sequence>
<name>A0A6A6XM53_9PLEO</name>
<feature type="compositionally biased region" description="Basic and acidic residues" evidence="1">
    <location>
        <begin position="293"/>
        <end position="303"/>
    </location>
</feature>
<keyword evidence="3" id="KW-1185">Reference proteome</keyword>
<dbReference type="Proteomes" id="UP000799757">
    <property type="component" value="Unassembled WGS sequence"/>
</dbReference>
<evidence type="ECO:0008006" key="4">
    <source>
        <dbReference type="Google" id="ProtNLM"/>
    </source>
</evidence>